<name>A0A7W7W2F8_9ACTN</name>
<keyword evidence="3" id="KW-1185">Reference proteome</keyword>
<feature type="compositionally biased region" description="Low complexity" evidence="1">
    <location>
        <begin position="1"/>
        <end position="27"/>
    </location>
</feature>
<evidence type="ECO:0000256" key="1">
    <source>
        <dbReference type="SAM" id="MobiDB-lite"/>
    </source>
</evidence>
<accession>A0A7W7W2F8</accession>
<comment type="caution">
    <text evidence="2">The sequence shown here is derived from an EMBL/GenBank/DDBJ whole genome shotgun (WGS) entry which is preliminary data.</text>
</comment>
<proteinExistence type="predicted"/>
<sequence length="178" mass="20157">MTRLNARLARLEATTTTNRAPAPTTTPHCRTHDDTCPTINPRWQRMLDYMRERGTLGDRDQPCDMVDRVVPGEEQLDQVHLTSESGQRHTGNLMFRGGPAGGRNRELPDTPGPEHFHWWLRIEHPTPGGYHVVYDNAAFRVRDKSIGFLPDQKPEANVFIQLLKQRKAALEQDTGGAP</sequence>
<organism evidence="2 3">
    <name type="scientific">Lipingzhangella halophila</name>
    <dbReference type="NCBI Taxonomy" id="1783352"/>
    <lineage>
        <taxon>Bacteria</taxon>
        <taxon>Bacillati</taxon>
        <taxon>Actinomycetota</taxon>
        <taxon>Actinomycetes</taxon>
        <taxon>Streptosporangiales</taxon>
        <taxon>Nocardiopsidaceae</taxon>
        <taxon>Lipingzhangella</taxon>
    </lineage>
</organism>
<gene>
    <name evidence="2" type="ORF">F4561_002228</name>
</gene>
<evidence type="ECO:0000313" key="3">
    <source>
        <dbReference type="Proteomes" id="UP000523007"/>
    </source>
</evidence>
<evidence type="ECO:0000313" key="2">
    <source>
        <dbReference type="EMBL" id="MBB4931408.1"/>
    </source>
</evidence>
<feature type="region of interest" description="Disordered" evidence="1">
    <location>
        <begin position="1"/>
        <end position="36"/>
    </location>
</feature>
<dbReference type="Proteomes" id="UP000523007">
    <property type="component" value="Unassembled WGS sequence"/>
</dbReference>
<dbReference type="AlphaFoldDB" id="A0A7W7W2F8"/>
<reference evidence="2 3" key="1">
    <citation type="submission" date="2020-08" db="EMBL/GenBank/DDBJ databases">
        <title>Sequencing the genomes of 1000 actinobacteria strains.</title>
        <authorList>
            <person name="Klenk H.-P."/>
        </authorList>
    </citation>
    <scope>NUCLEOTIDE SEQUENCE [LARGE SCALE GENOMIC DNA]</scope>
    <source>
        <strain evidence="2 3">DSM 102030</strain>
    </source>
</reference>
<protein>
    <submittedName>
        <fullName evidence="2">Uncharacterized protein</fullName>
    </submittedName>
</protein>
<dbReference type="EMBL" id="JACHJT010000001">
    <property type="protein sequence ID" value="MBB4931408.1"/>
    <property type="molecule type" value="Genomic_DNA"/>
</dbReference>
<dbReference type="RefSeq" id="WP_184577525.1">
    <property type="nucleotide sequence ID" value="NZ_JACHJT010000001.1"/>
</dbReference>